<evidence type="ECO:0000313" key="1">
    <source>
        <dbReference type="EMBL" id="JAG23341.1"/>
    </source>
</evidence>
<reference evidence="1" key="1">
    <citation type="journal article" date="2014" name="PLoS ONE">
        <title>Transcriptome-Based Identification of ABC Transporters in the Western Tarnished Plant Bug Lygus hesperus.</title>
        <authorList>
            <person name="Hull J.J."/>
            <person name="Chaney K."/>
            <person name="Geib S.M."/>
            <person name="Fabrick J.A."/>
            <person name="Brent C.S."/>
            <person name="Walsh D."/>
            <person name="Lavine L.C."/>
        </authorList>
    </citation>
    <scope>NUCLEOTIDE SEQUENCE</scope>
</reference>
<sequence length="133" mass="15646">MKVTEDTDATNVPEYSDKDKVSYDEFLKNPHVVEVIKSHESYLRSMYEFHNALQVMLREPKKTAARLNNQNTLKQLDNIITVLITCVELQVYNLHRVETLDDLLRQYNRIIHEMQPYGSYVSIVCCYQECQGE</sequence>
<accession>A0A0A9XVC2</accession>
<name>A0A0A9XVC2_LYGHE</name>
<keyword evidence="1" id="KW-0675">Receptor</keyword>
<protein>
    <submittedName>
        <fullName evidence="1">EGF-like module-containing mucin-like hormone receptor-like 2</fullName>
    </submittedName>
</protein>
<proteinExistence type="predicted"/>
<organism evidence="1">
    <name type="scientific">Lygus hesperus</name>
    <name type="common">Western plant bug</name>
    <dbReference type="NCBI Taxonomy" id="30085"/>
    <lineage>
        <taxon>Eukaryota</taxon>
        <taxon>Metazoa</taxon>
        <taxon>Ecdysozoa</taxon>
        <taxon>Arthropoda</taxon>
        <taxon>Hexapoda</taxon>
        <taxon>Insecta</taxon>
        <taxon>Pterygota</taxon>
        <taxon>Neoptera</taxon>
        <taxon>Paraneoptera</taxon>
        <taxon>Hemiptera</taxon>
        <taxon>Heteroptera</taxon>
        <taxon>Panheteroptera</taxon>
        <taxon>Cimicomorpha</taxon>
        <taxon>Miridae</taxon>
        <taxon>Mirini</taxon>
        <taxon>Lygus</taxon>
    </lineage>
</organism>
<dbReference type="EMBL" id="GBHO01020263">
    <property type="protein sequence ID" value="JAG23341.1"/>
    <property type="molecule type" value="Transcribed_RNA"/>
</dbReference>
<gene>
    <name evidence="1" type="primary">EMR2</name>
    <name evidence="1" type="ORF">CM83_8807</name>
</gene>
<reference evidence="1" key="2">
    <citation type="submission" date="2014-07" db="EMBL/GenBank/DDBJ databases">
        <authorList>
            <person name="Hull J."/>
        </authorList>
    </citation>
    <scope>NUCLEOTIDE SEQUENCE</scope>
</reference>
<dbReference type="AlphaFoldDB" id="A0A0A9XVC2"/>